<protein>
    <submittedName>
        <fullName evidence="1">Uncharacterized protein</fullName>
    </submittedName>
</protein>
<sequence>MQLTTICYLDRVHDEFVYFTSFPELLPSFLQKMKQRK</sequence>
<gene>
    <name evidence="1" type="ORF">SI8410_02002169</name>
</gene>
<evidence type="ECO:0000313" key="2">
    <source>
        <dbReference type="Proteomes" id="UP000663760"/>
    </source>
</evidence>
<organism evidence="1 2">
    <name type="scientific">Spirodela intermedia</name>
    <name type="common">Intermediate duckweed</name>
    <dbReference type="NCBI Taxonomy" id="51605"/>
    <lineage>
        <taxon>Eukaryota</taxon>
        <taxon>Viridiplantae</taxon>
        <taxon>Streptophyta</taxon>
        <taxon>Embryophyta</taxon>
        <taxon>Tracheophyta</taxon>
        <taxon>Spermatophyta</taxon>
        <taxon>Magnoliopsida</taxon>
        <taxon>Liliopsida</taxon>
        <taxon>Araceae</taxon>
        <taxon>Lemnoideae</taxon>
        <taxon>Spirodela</taxon>
    </lineage>
</organism>
<accession>A0A7I8K1B2</accession>
<dbReference type="AlphaFoldDB" id="A0A7I8K1B2"/>
<proteinExistence type="predicted"/>
<evidence type="ECO:0000313" key="1">
    <source>
        <dbReference type="EMBL" id="CAA7390726.1"/>
    </source>
</evidence>
<reference evidence="1" key="1">
    <citation type="submission" date="2020-02" db="EMBL/GenBank/DDBJ databases">
        <authorList>
            <person name="Scholz U."/>
            <person name="Mascher M."/>
            <person name="Fiebig A."/>
        </authorList>
    </citation>
    <scope>NUCLEOTIDE SEQUENCE</scope>
</reference>
<keyword evidence="2" id="KW-1185">Reference proteome</keyword>
<dbReference type="Proteomes" id="UP000663760">
    <property type="component" value="Chromosome 2"/>
</dbReference>
<dbReference type="EMBL" id="LR746265">
    <property type="protein sequence ID" value="CAA7390726.1"/>
    <property type="molecule type" value="Genomic_DNA"/>
</dbReference>
<name>A0A7I8K1B2_SPIIN</name>